<sequence length="60" mass="6654">MEENRQLVGNICASIEELGNVIVDNVAASHKDYEIMIASLDNSIAEMKKRLGIILPRKQA</sequence>
<reference evidence="1 2" key="1">
    <citation type="journal article" date="2016" name="Nat. Biotechnol.">
        <title>Measurement of bacterial replication rates in microbial communities.</title>
        <authorList>
            <person name="Brown C.T."/>
            <person name="Olm M.R."/>
            <person name="Thomas B.C."/>
            <person name="Banfield J.F."/>
        </authorList>
    </citation>
    <scope>NUCLEOTIDE SEQUENCE [LARGE SCALE GENOMIC DNA]</scope>
    <source>
        <strain evidence="1">45_41</strain>
    </source>
</reference>
<comment type="caution">
    <text evidence="1">The sequence shown here is derived from an EMBL/GenBank/DDBJ whole genome shotgun (WGS) entry which is preliminary data.</text>
</comment>
<dbReference type="AlphaFoldDB" id="A0A1Q6HQJ5"/>
<evidence type="ECO:0000313" key="2">
    <source>
        <dbReference type="Proteomes" id="UP000186549"/>
    </source>
</evidence>
<accession>A0A1Q6HQJ5</accession>
<proteinExistence type="predicted"/>
<protein>
    <submittedName>
        <fullName evidence="1">Uncharacterized protein</fullName>
    </submittedName>
</protein>
<name>A0A1Q6HQJ5_BACUN</name>
<evidence type="ECO:0000313" key="1">
    <source>
        <dbReference type="EMBL" id="OKZ28874.1"/>
    </source>
</evidence>
<dbReference type="EMBL" id="MNQU01000332">
    <property type="protein sequence ID" value="OKZ28874.1"/>
    <property type="molecule type" value="Genomic_DNA"/>
</dbReference>
<dbReference type="Proteomes" id="UP000186549">
    <property type="component" value="Unassembled WGS sequence"/>
</dbReference>
<organism evidence="1 2">
    <name type="scientific">Bacteroides uniformis</name>
    <dbReference type="NCBI Taxonomy" id="820"/>
    <lineage>
        <taxon>Bacteria</taxon>
        <taxon>Pseudomonadati</taxon>
        <taxon>Bacteroidota</taxon>
        <taxon>Bacteroidia</taxon>
        <taxon>Bacteroidales</taxon>
        <taxon>Bacteroidaceae</taxon>
        <taxon>Bacteroides</taxon>
    </lineage>
</organism>
<gene>
    <name evidence="1" type="ORF">BHV79_17645</name>
</gene>